<gene>
    <name evidence="2" type="ORF">GCM10011517_04800</name>
</gene>
<dbReference type="SMART" id="SM00564">
    <property type="entry name" value="PQQ"/>
    <property type="match status" value="6"/>
</dbReference>
<accession>A0A917EIS3</accession>
<keyword evidence="3" id="KW-1185">Reference proteome</keyword>
<dbReference type="Pfam" id="PF13360">
    <property type="entry name" value="PQQ_2"/>
    <property type="match status" value="2"/>
</dbReference>
<dbReference type="EMBL" id="BMKN01000001">
    <property type="protein sequence ID" value="GGE40141.1"/>
    <property type="molecule type" value="Genomic_DNA"/>
</dbReference>
<proteinExistence type="predicted"/>
<dbReference type="InterPro" id="IPR002372">
    <property type="entry name" value="PQQ_rpt_dom"/>
</dbReference>
<dbReference type="PROSITE" id="PS51257">
    <property type="entry name" value="PROKAR_LIPOPROTEIN"/>
    <property type="match status" value="1"/>
</dbReference>
<feature type="domain" description="Pyrrolo-quinoline quinone repeat" evidence="1">
    <location>
        <begin position="379"/>
        <end position="439"/>
    </location>
</feature>
<dbReference type="PANTHER" id="PTHR34512">
    <property type="entry name" value="CELL SURFACE PROTEIN"/>
    <property type="match status" value="1"/>
</dbReference>
<evidence type="ECO:0000259" key="1">
    <source>
        <dbReference type="Pfam" id="PF13360"/>
    </source>
</evidence>
<feature type="domain" description="Pyrrolo-quinoline quinone repeat" evidence="1">
    <location>
        <begin position="123"/>
        <end position="356"/>
    </location>
</feature>
<reference evidence="2" key="2">
    <citation type="submission" date="2020-09" db="EMBL/GenBank/DDBJ databases">
        <authorList>
            <person name="Sun Q."/>
            <person name="Zhou Y."/>
        </authorList>
    </citation>
    <scope>NUCLEOTIDE SEQUENCE</scope>
    <source>
        <strain evidence="2">CGMCC 1.16012</strain>
    </source>
</reference>
<name>A0A917EIS3_9RHOB</name>
<dbReference type="InterPro" id="IPR011047">
    <property type="entry name" value="Quinoprotein_ADH-like_sf"/>
</dbReference>
<dbReference type="InterPro" id="IPR018391">
    <property type="entry name" value="PQQ_b-propeller_rpt"/>
</dbReference>
<dbReference type="PANTHER" id="PTHR34512:SF30">
    <property type="entry name" value="OUTER MEMBRANE PROTEIN ASSEMBLY FACTOR BAMB"/>
    <property type="match status" value="1"/>
</dbReference>
<organism evidence="2 3">
    <name type="scientific">Actibacterium pelagium</name>
    <dbReference type="NCBI Taxonomy" id="2029103"/>
    <lineage>
        <taxon>Bacteria</taxon>
        <taxon>Pseudomonadati</taxon>
        <taxon>Pseudomonadota</taxon>
        <taxon>Alphaproteobacteria</taxon>
        <taxon>Rhodobacterales</taxon>
        <taxon>Roseobacteraceae</taxon>
        <taxon>Actibacterium</taxon>
    </lineage>
</organism>
<reference evidence="2" key="1">
    <citation type="journal article" date="2014" name="Int. J. Syst. Evol. Microbiol.">
        <title>Complete genome sequence of Corynebacterium casei LMG S-19264T (=DSM 44701T), isolated from a smear-ripened cheese.</title>
        <authorList>
            <consortium name="US DOE Joint Genome Institute (JGI-PGF)"/>
            <person name="Walter F."/>
            <person name="Albersmeier A."/>
            <person name="Kalinowski J."/>
            <person name="Ruckert C."/>
        </authorList>
    </citation>
    <scope>NUCLEOTIDE SEQUENCE</scope>
    <source>
        <strain evidence="2">CGMCC 1.16012</strain>
    </source>
</reference>
<evidence type="ECO:0000313" key="2">
    <source>
        <dbReference type="EMBL" id="GGE40141.1"/>
    </source>
</evidence>
<dbReference type="AlphaFoldDB" id="A0A917EIS3"/>
<dbReference type="InterPro" id="IPR015943">
    <property type="entry name" value="WD40/YVTN_repeat-like_dom_sf"/>
</dbReference>
<sequence length="440" mass="45476">MIVKQSIGLLATALVLTACGQREVPLVGERIDVREAALAGSIDAEAVVTETSRPISLAAAQANAEWPQKNGSASHTIAHPALSGGLTRIWSANIGAGNGKKHSLTADPVVAGGRVFTLDARSGLRAFTTDGGALWETDLTPASEKNQDASGGGLAFDAGVIYATTGFGELNAVDAATGEVIWVQDTLASVSGAPTVQDGIVYVVGRDNRAWAVRAEDGRVLWQVSGAPSAAGLVGAASPAISDRLAIFPMGTSELVATLRKSGVRVWASSVAGQRRGKVYGAIDDLTGDPVIDGNVIYAANQSGQTVAVSASSGQRIWTVEEGAYSPLWPAGDSVFMVTDQAELIRLDAETGDKIWGVNLPLFTKEKVKRRKAVYPHYGPIVAGGRVIVGSGDGVLRSFDPVDGSLLGEIDIPSGAASNPVVAGQTLYIVSAKGQLHAFR</sequence>
<dbReference type="Proteomes" id="UP000606730">
    <property type="component" value="Unassembled WGS sequence"/>
</dbReference>
<dbReference type="SUPFAM" id="SSF50998">
    <property type="entry name" value="Quinoprotein alcohol dehydrogenase-like"/>
    <property type="match status" value="1"/>
</dbReference>
<comment type="caution">
    <text evidence="2">The sequence shown here is derived from an EMBL/GenBank/DDBJ whole genome shotgun (WGS) entry which is preliminary data.</text>
</comment>
<dbReference type="Gene3D" id="2.130.10.10">
    <property type="entry name" value="YVTN repeat-like/Quinoprotein amine dehydrogenase"/>
    <property type="match status" value="1"/>
</dbReference>
<evidence type="ECO:0000313" key="3">
    <source>
        <dbReference type="Proteomes" id="UP000606730"/>
    </source>
</evidence>
<protein>
    <submittedName>
        <fullName evidence="2">Pyrrolo-quinoline quinone</fullName>
    </submittedName>
</protein>
<dbReference type="OrthoDB" id="5290752at2"/>